<dbReference type="EMBL" id="CP013050">
    <property type="protein sequence ID" value="ALM74277.1"/>
    <property type="molecule type" value="Genomic_DNA"/>
</dbReference>
<evidence type="ECO:0000313" key="2">
    <source>
        <dbReference type="Proteomes" id="UP000066042"/>
    </source>
</evidence>
<dbReference type="Proteomes" id="UP000066042">
    <property type="component" value="Chromosome"/>
</dbReference>
<accession>A0A0S1X922</accession>
<organism evidence="1 2">
    <name type="scientific">Thermococcus barophilus</name>
    <dbReference type="NCBI Taxonomy" id="55802"/>
    <lineage>
        <taxon>Archaea</taxon>
        <taxon>Methanobacteriati</taxon>
        <taxon>Methanobacteriota</taxon>
        <taxon>Thermococci</taxon>
        <taxon>Thermococcales</taxon>
        <taxon>Thermococcaceae</taxon>
        <taxon>Thermococcus</taxon>
    </lineage>
</organism>
<dbReference type="PATRIC" id="fig|55802.8.peg.297"/>
<gene>
    <name evidence="1" type="ORF">TBCH5v1_0301</name>
</gene>
<dbReference type="InterPro" id="IPR011990">
    <property type="entry name" value="TPR-like_helical_dom_sf"/>
</dbReference>
<protein>
    <submittedName>
        <fullName evidence="1">Uncharacterized protein</fullName>
    </submittedName>
</protein>
<dbReference type="STRING" id="55802.TBCH5v1_0301"/>
<dbReference type="SUPFAM" id="SSF48452">
    <property type="entry name" value="TPR-like"/>
    <property type="match status" value="1"/>
</dbReference>
<dbReference type="AlphaFoldDB" id="A0A0S1X922"/>
<evidence type="ECO:0000313" key="1">
    <source>
        <dbReference type="EMBL" id="ALM74277.1"/>
    </source>
</evidence>
<dbReference type="GeneID" id="26135596"/>
<proteinExistence type="predicted"/>
<sequence length="432" mass="49434">MTKVDIAGEVLKLTSMIRDPYFRAISYARIGYQLFLLRDNRYKKAFTKAVETVKMIEDPIVMIKTLIEIGKYLRKAKIAAAVKVFHQAFEMTKAIPNPVHDELIESIVNTLIELKMHDEALMYTSEIKDKIRKNEMLLRLLISYINTGKVRKAYSILEIIDEEPWYSIAAVELLKTHLKREEFGSAMKILQSLRSKYWINEAMKEIAIHLKNYGAPRATFEKFVDAALTMADELSFDALRNLLVGFGSSGEIDSVIKIIKKMPPAERIKTLKEISAKIIEDEELLRILMIKIGREEFIPVAKFLLTKLLEKPDKKYIKVVETIGARTGNEAILVKVVTFLAKVGEYNKALHFAHRVTDSHLRSLAFGSIAVNLLKEGDIDRAIDTALEVKDPKWGSWLLGELLVKILELAKSKEVEDDLEKRANEQKTLWEK</sequence>
<name>A0A0S1X922_THEBA</name>
<dbReference type="RefSeq" id="WP_056933223.1">
    <property type="nucleotide sequence ID" value="NZ_CP013050.1"/>
</dbReference>
<reference evidence="1 2" key="1">
    <citation type="journal article" date="2016" name="Genome Announc.">
        <title>Complete genome sequence of the hyperthermophilic and piezophilic archaeon Thermococcus barophilus Ch5, capable of growth at the expense of hydrogenogenesis from carbon monoxide and formate.</title>
        <authorList>
            <person name="Oger P."/>
            <person name="Sokolova T.G."/>
            <person name="Kozhevnikova D.A."/>
            <person name="Taranov E.A."/>
            <person name="Vannier P."/>
            <person name="Lee H.S."/>
            <person name="Kwon K.K."/>
            <person name="Kang S.G."/>
            <person name="Lee J.H."/>
            <person name="Bonch-Osmolovskaya E.A."/>
            <person name="Lebedinsky A.V."/>
        </authorList>
    </citation>
    <scope>NUCLEOTIDE SEQUENCE [LARGE SCALE GENOMIC DNA]</scope>
    <source>
        <strain evidence="2">Ch5</strain>
    </source>
</reference>
<dbReference type="Gene3D" id="1.25.40.10">
    <property type="entry name" value="Tetratricopeptide repeat domain"/>
    <property type="match status" value="3"/>
</dbReference>